<gene>
    <name evidence="2" type="ORF">SZN_24508</name>
</gene>
<dbReference type="EMBL" id="AGBF01000108">
    <property type="protein sequence ID" value="EGX57071.1"/>
    <property type="molecule type" value="Genomic_DNA"/>
</dbReference>
<comment type="caution">
    <text evidence="2">The sequence shown here is derived from an EMBL/GenBank/DDBJ whole genome shotgun (WGS) entry which is preliminary data.</text>
</comment>
<dbReference type="RefSeq" id="WP_007499725.1">
    <property type="nucleotide sequence ID" value="NZ_AGBF01000108.1"/>
</dbReference>
<name>G2GHB7_9ACTN</name>
<evidence type="ECO:0000256" key="1">
    <source>
        <dbReference type="SAM" id="Coils"/>
    </source>
</evidence>
<keyword evidence="1" id="KW-0175">Coiled coil</keyword>
<dbReference type="AlphaFoldDB" id="G2GHB7"/>
<sequence>VPERAALRERADALAGLGAVPAPVVRLLDTALGADDDPLSAAEAKKLADEVRQAVEQARKEALAEVAAEAAAAGKEAEAARAEAEAARAEALAGAGLTATATAAPAEEATADTTAEAFDTLAKAVDDLLDTLLAGAGAPVDPAADGVVQSLVGVLTGTPPGLPSTETGTGA</sequence>
<evidence type="ECO:0000313" key="2">
    <source>
        <dbReference type="EMBL" id="EGX57071.1"/>
    </source>
</evidence>
<keyword evidence="3" id="KW-1185">Reference proteome</keyword>
<feature type="coiled-coil region" evidence="1">
    <location>
        <begin position="41"/>
        <end position="92"/>
    </location>
</feature>
<dbReference type="PATRIC" id="fig|700597.3.peg.4814"/>
<protein>
    <submittedName>
        <fullName evidence="2">Uncharacterized protein</fullName>
    </submittedName>
</protein>
<proteinExistence type="predicted"/>
<evidence type="ECO:0000313" key="3">
    <source>
        <dbReference type="Proteomes" id="UP000004217"/>
    </source>
</evidence>
<organism evidence="2 3">
    <name type="scientific">Streptomyces zinciresistens K42</name>
    <dbReference type="NCBI Taxonomy" id="700597"/>
    <lineage>
        <taxon>Bacteria</taxon>
        <taxon>Bacillati</taxon>
        <taxon>Actinomycetota</taxon>
        <taxon>Actinomycetes</taxon>
        <taxon>Kitasatosporales</taxon>
        <taxon>Streptomycetaceae</taxon>
        <taxon>Streptomyces</taxon>
    </lineage>
</organism>
<feature type="non-terminal residue" evidence="2">
    <location>
        <position position="1"/>
    </location>
</feature>
<accession>G2GHB7</accession>
<reference evidence="2 3" key="1">
    <citation type="submission" date="2011-08" db="EMBL/GenBank/DDBJ databases">
        <authorList>
            <person name="Lin Y."/>
            <person name="Hao X."/>
            <person name="Johnstone L."/>
            <person name="Miller S.J."/>
            <person name="Wei G."/>
            <person name="Rensing C."/>
        </authorList>
    </citation>
    <scope>NUCLEOTIDE SEQUENCE [LARGE SCALE GENOMIC DNA]</scope>
    <source>
        <strain evidence="2 3">K42</strain>
    </source>
</reference>
<dbReference type="Proteomes" id="UP000004217">
    <property type="component" value="Unassembled WGS sequence"/>
</dbReference>